<dbReference type="SMART" id="SM00845">
    <property type="entry name" value="GatB_Yqey"/>
    <property type="match status" value="1"/>
</dbReference>
<dbReference type="SUPFAM" id="SSF89095">
    <property type="entry name" value="GatB/YqeY motif"/>
    <property type="match status" value="1"/>
</dbReference>
<dbReference type="EC" id="6.3.5.-" evidence="10"/>
<dbReference type="EMBL" id="LSRS01000001">
    <property type="protein sequence ID" value="KAF1086665.1"/>
    <property type="molecule type" value="Genomic_DNA"/>
</dbReference>
<keyword evidence="3 10" id="KW-0436">Ligase</keyword>
<accession>A0A9D3AXF9</accession>
<dbReference type="Proteomes" id="UP000798488">
    <property type="component" value="Unassembled WGS sequence"/>
</dbReference>
<dbReference type="NCBIfam" id="NF004012">
    <property type="entry name" value="PRK05477.1-2"/>
    <property type="match status" value="1"/>
</dbReference>
<dbReference type="FunFam" id="1.10.150.380:FF:000001">
    <property type="entry name" value="Aspartyl/glutamyl-tRNA(Asn/Gln) amidotransferase subunit B"/>
    <property type="match status" value="1"/>
</dbReference>
<dbReference type="GO" id="GO:0005524">
    <property type="term" value="F:ATP binding"/>
    <property type="evidence" value="ECO:0007669"/>
    <property type="project" value="UniProtKB-KW"/>
</dbReference>
<dbReference type="HAMAP" id="MF_00121">
    <property type="entry name" value="GatB"/>
    <property type="match status" value="1"/>
</dbReference>
<dbReference type="RefSeq" id="WP_161820801.1">
    <property type="nucleotide sequence ID" value="NZ_LSRS01000001.1"/>
</dbReference>
<name>A0A9D3AXF9_9FIRM</name>
<comment type="similarity">
    <text evidence="1 10">Belongs to the GatB/GatE family. GatB subfamily.</text>
</comment>
<dbReference type="PANTHER" id="PTHR11659:SF0">
    <property type="entry name" value="GLUTAMYL-TRNA(GLN) AMIDOTRANSFERASE SUBUNIT B, MITOCHONDRIAL"/>
    <property type="match status" value="1"/>
</dbReference>
<dbReference type="InterPro" id="IPR042114">
    <property type="entry name" value="GatB_C_1"/>
</dbReference>
<feature type="domain" description="Asn/Gln amidotransferase" evidence="11">
    <location>
        <begin position="331"/>
        <end position="478"/>
    </location>
</feature>
<dbReference type="AlphaFoldDB" id="A0A9D3AXF9"/>
<dbReference type="GO" id="GO:0050567">
    <property type="term" value="F:glutaminyl-tRNA synthase (glutamine-hydrolyzing) activity"/>
    <property type="evidence" value="ECO:0007669"/>
    <property type="project" value="UniProtKB-UniRule"/>
</dbReference>
<dbReference type="InterPro" id="IPR017958">
    <property type="entry name" value="Gln-tRNA_amidoTrfase_suB_CS"/>
</dbReference>
<evidence type="ECO:0000256" key="7">
    <source>
        <dbReference type="ARBA" id="ARBA00024799"/>
    </source>
</evidence>
<keyword evidence="4 10" id="KW-0547">Nucleotide-binding</keyword>
<dbReference type="PANTHER" id="PTHR11659">
    <property type="entry name" value="GLUTAMYL-TRNA GLN AMIDOTRANSFERASE SUBUNIT B MITOCHONDRIAL AND PROKARYOTIC PET112-RELATED"/>
    <property type="match status" value="1"/>
</dbReference>
<dbReference type="Pfam" id="PF02637">
    <property type="entry name" value="GatB_Yqey"/>
    <property type="match status" value="1"/>
</dbReference>
<evidence type="ECO:0000313" key="13">
    <source>
        <dbReference type="Proteomes" id="UP000798488"/>
    </source>
</evidence>
<dbReference type="NCBIfam" id="TIGR00133">
    <property type="entry name" value="gatB"/>
    <property type="match status" value="1"/>
</dbReference>
<evidence type="ECO:0000256" key="3">
    <source>
        <dbReference type="ARBA" id="ARBA00022598"/>
    </source>
</evidence>
<dbReference type="InterPro" id="IPR004413">
    <property type="entry name" value="GatB"/>
</dbReference>
<keyword evidence="13" id="KW-1185">Reference proteome</keyword>
<organism evidence="12 13">
    <name type="scientific">Sporotomaculum syntrophicum</name>
    <dbReference type="NCBI Taxonomy" id="182264"/>
    <lineage>
        <taxon>Bacteria</taxon>
        <taxon>Bacillati</taxon>
        <taxon>Bacillota</taxon>
        <taxon>Clostridia</taxon>
        <taxon>Eubacteriales</taxon>
        <taxon>Desulfallaceae</taxon>
        <taxon>Sporotomaculum</taxon>
    </lineage>
</organism>
<keyword evidence="5 10" id="KW-0067">ATP-binding</keyword>
<dbReference type="Gene3D" id="1.10.10.410">
    <property type="match status" value="1"/>
</dbReference>
<evidence type="ECO:0000256" key="5">
    <source>
        <dbReference type="ARBA" id="ARBA00022840"/>
    </source>
</evidence>
<dbReference type="OrthoDB" id="9804078at2"/>
<gene>
    <name evidence="12" type="primary">gatB_2</name>
    <name evidence="10" type="synonym">gatB</name>
    <name evidence="12" type="ORF">SPSYN_00384</name>
</gene>
<dbReference type="GO" id="GO:0006412">
    <property type="term" value="P:translation"/>
    <property type="evidence" value="ECO:0007669"/>
    <property type="project" value="UniProtKB-UniRule"/>
</dbReference>
<dbReference type="FunFam" id="1.10.10.410:FF:000001">
    <property type="entry name" value="Aspartyl/glutamyl-tRNA(Asn/Gln) amidotransferase subunit B"/>
    <property type="match status" value="1"/>
</dbReference>
<comment type="subunit">
    <text evidence="2 10">Heterotrimer of A, B and C subunits.</text>
</comment>
<dbReference type="InterPro" id="IPR003789">
    <property type="entry name" value="Asn/Gln_tRNA_amidoTrase-B-like"/>
</dbReference>
<dbReference type="Gene3D" id="1.10.150.380">
    <property type="entry name" value="GatB domain, N-terminal subdomain"/>
    <property type="match status" value="1"/>
</dbReference>
<comment type="catalytic activity">
    <reaction evidence="8 10">
        <text>L-aspartyl-tRNA(Asn) + L-glutamine + ATP + H2O = L-asparaginyl-tRNA(Asn) + L-glutamate + ADP + phosphate + 2 H(+)</text>
        <dbReference type="Rhea" id="RHEA:14513"/>
        <dbReference type="Rhea" id="RHEA-COMP:9674"/>
        <dbReference type="Rhea" id="RHEA-COMP:9677"/>
        <dbReference type="ChEBI" id="CHEBI:15377"/>
        <dbReference type="ChEBI" id="CHEBI:15378"/>
        <dbReference type="ChEBI" id="CHEBI:29985"/>
        <dbReference type="ChEBI" id="CHEBI:30616"/>
        <dbReference type="ChEBI" id="CHEBI:43474"/>
        <dbReference type="ChEBI" id="CHEBI:58359"/>
        <dbReference type="ChEBI" id="CHEBI:78515"/>
        <dbReference type="ChEBI" id="CHEBI:78516"/>
        <dbReference type="ChEBI" id="CHEBI:456216"/>
    </reaction>
</comment>
<protein>
    <recommendedName>
        <fullName evidence="10">Aspartyl/glutamyl-tRNA(Asn/Gln) amidotransferase subunit B</fullName>
        <shortName evidence="10">Asp/Glu-ADT subunit B</shortName>
        <ecNumber evidence="10">6.3.5.-</ecNumber>
    </recommendedName>
</protein>
<dbReference type="Pfam" id="PF02934">
    <property type="entry name" value="GatB_N"/>
    <property type="match status" value="1"/>
</dbReference>
<proteinExistence type="inferred from homology"/>
<dbReference type="InterPro" id="IPR006075">
    <property type="entry name" value="Asn/Gln-tRNA_Trfase_suB/E_cat"/>
</dbReference>
<comment type="function">
    <text evidence="7 10">Allows the formation of correctly charged Asn-tRNA(Asn) or Gln-tRNA(Gln) through the transamidation of misacylated Asp-tRNA(Asn) or Glu-tRNA(Gln) in organisms which lack either or both of asparaginyl-tRNA or glutaminyl-tRNA synthetases. The reaction takes place in the presence of glutamine and ATP through an activated phospho-Asp-tRNA(Asn) or phospho-Glu-tRNA(Gln).</text>
</comment>
<evidence type="ECO:0000256" key="2">
    <source>
        <dbReference type="ARBA" id="ARBA00011123"/>
    </source>
</evidence>
<dbReference type="InterPro" id="IPR023168">
    <property type="entry name" value="GatB_Yqey_C_2"/>
</dbReference>
<comment type="caution">
    <text evidence="12">The sequence shown here is derived from an EMBL/GenBank/DDBJ whole genome shotgun (WGS) entry which is preliminary data.</text>
</comment>
<evidence type="ECO:0000256" key="10">
    <source>
        <dbReference type="HAMAP-Rule" id="MF_00121"/>
    </source>
</evidence>
<evidence type="ECO:0000256" key="1">
    <source>
        <dbReference type="ARBA" id="ARBA00005306"/>
    </source>
</evidence>
<dbReference type="GO" id="GO:0070681">
    <property type="term" value="P:glutaminyl-tRNAGln biosynthesis via transamidation"/>
    <property type="evidence" value="ECO:0007669"/>
    <property type="project" value="TreeGrafter"/>
</dbReference>
<dbReference type="InterPro" id="IPR017959">
    <property type="entry name" value="Asn/Gln-tRNA_amidoTrfase_suB/E"/>
</dbReference>
<sequence length="482" mass="53484">MNRYEAVIGLEVHVELKTDTKLFCGCSTEFGKEPNTQVCPVCLGLPGAVGVLNKKVVELATKAGLALNCAIGTYTWFDRKNYYYPDLPKGFQISQVFRPIAYQGHLDIDVNGATKRVNITRAHIEEDPGKLVHSGGSITTSRYSCVDYNRSGMPLIEIVSEPEMHSGEEAKAYLEKLKAILECIGVSDVKMEQGSLRCDANVSVRPVGTTTLGTKTEIKNMNSFRSVQYAIEYEVERQIDVLEDGGRVIQETRGWDENRGITVSMRNKENPDYRCFIEPELTPIELTEEWIEEVKASIPELPDARRKRLVEEHGLPEYDAGVITSSLALAEFFDATLKEFPDAKSISNWIMGELLRLLNARNMELSEAKITPSSLAALLKLIEKGSISNKMAKEVVEIMFDEGKEPDQIIKEKGMSQISDEGQLAQIIAEVIAKNPKSVADYQAGKKQAIGFLVGQIMKATKGRANPGLVNTMLRDKLAEEA</sequence>
<keyword evidence="6 10" id="KW-0648">Protein biosynthesis</keyword>
<evidence type="ECO:0000259" key="11">
    <source>
        <dbReference type="SMART" id="SM00845"/>
    </source>
</evidence>
<dbReference type="InterPro" id="IPR018027">
    <property type="entry name" value="Asn/Gln_amidotransferase"/>
</dbReference>
<evidence type="ECO:0000313" key="12">
    <source>
        <dbReference type="EMBL" id="KAF1086665.1"/>
    </source>
</evidence>
<dbReference type="NCBIfam" id="NF004014">
    <property type="entry name" value="PRK05477.1-4"/>
    <property type="match status" value="1"/>
</dbReference>
<dbReference type="SUPFAM" id="SSF55931">
    <property type="entry name" value="Glutamine synthetase/guanido kinase"/>
    <property type="match status" value="1"/>
</dbReference>
<evidence type="ECO:0000256" key="8">
    <source>
        <dbReference type="ARBA" id="ARBA00047380"/>
    </source>
</evidence>
<reference evidence="12" key="1">
    <citation type="submission" date="2016-02" db="EMBL/GenBank/DDBJ databases">
        <title>Draft Genome Sequence of Sporotomaculum syntrophicum Strain FB, a Syntrophic Benzoate Degrader.</title>
        <authorList>
            <person name="Nobu M.K."/>
            <person name="Narihiro T."/>
            <person name="Qiu Y.-L."/>
            <person name="Ohashi A."/>
            <person name="Liu W.-T."/>
            <person name="Yuji S."/>
        </authorList>
    </citation>
    <scope>NUCLEOTIDE SEQUENCE</scope>
    <source>
        <strain evidence="12">FB</strain>
    </source>
</reference>
<evidence type="ECO:0000256" key="6">
    <source>
        <dbReference type="ARBA" id="ARBA00022917"/>
    </source>
</evidence>
<evidence type="ECO:0000256" key="4">
    <source>
        <dbReference type="ARBA" id="ARBA00022741"/>
    </source>
</evidence>
<comment type="catalytic activity">
    <reaction evidence="9 10">
        <text>L-glutamyl-tRNA(Gln) + L-glutamine + ATP + H2O = L-glutaminyl-tRNA(Gln) + L-glutamate + ADP + phosphate + H(+)</text>
        <dbReference type="Rhea" id="RHEA:17521"/>
        <dbReference type="Rhea" id="RHEA-COMP:9681"/>
        <dbReference type="Rhea" id="RHEA-COMP:9684"/>
        <dbReference type="ChEBI" id="CHEBI:15377"/>
        <dbReference type="ChEBI" id="CHEBI:15378"/>
        <dbReference type="ChEBI" id="CHEBI:29985"/>
        <dbReference type="ChEBI" id="CHEBI:30616"/>
        <dbReference type="ChEBI" id="CHEBI:43474"/>
        <dbReference type="ChEBI" id="CHEBI:58359"/>
        <dbReference type="ChEBI" id="CHEBI:78520"/>
        <dbReference type="ChEBI" id="CHEBI:78521"/>
        <dbReference type="ChEBI" id="CHEBI:456216"/>
    </reaction>
</comment>
<evidence type="ECO:0000256" key="9">
    <source>
        <dbReference type="ARBA" id="ARBA00047913"/>
    </source>
</evidence>
<dbReference type="InterPro" id="IPR014746">
    <property type="entry name" value="Gln_synth/guanido_kin_cat_dom"/>
</dbReference>
<dbReference type="PROSITE" id="PS01234">
    <property type="entry name" value="GATB"/>
    <property type="match status" value="1"/>
</dbReference>